<dbReference type="Proteomes" id="UP001153737">
    <property type="component" value="Chromosome 16"/>
</dbReference>
<dbReference type="InterPro" id="IPR036533">
    <property type="entry name" value="BAG_dom_sf"/>
</dbReference>
<dbReference type="PANTHER" id="PTHR12329">
    <property type="entry name" value="BCL2-ASSOCIATED ATHANOGENE"/>
    <property type="match status" value="1"/>
</dbReference>
<feature type="region of interest" description="Disordered" evidence="2">
    <location>
        <begin position="1"/>
        <end position="337"/>
    </location>
</feature>
<dbReference type="SUPFAM" id="SSF63491">
    <property type="entry name" value="BAG domain"/>
    <property type="match status" value="1"/>
</dbReference>
<reference evidence="4" key="2">
    <citation type="submission" date="2022-10" db="EMBL/GenBank/DDBJ databases">
        <authorList>
            <consortium name="ENA_rothamsted_submissions"/>
            <consortium name="culmorum"/>
            <person name="King R."/>
        </authorList>
    </citation>
    <scope>NUCLEOTIDE SEQUENCE</scope>
</reference>
<dbReference type="InterPro" id="IPR003103">
    <property type="entry name" value="BAG_domain"/>
</dbReference>
<gene>
    <name evidence="4" type="ORF">PHAECO_LOCUS5476</name>
</gene>
<feature type="compositionally biased region" description="Basic and acidic residues" evidence="2">
    <location>
        <begin position="253"/>
        <end position="264"/>
    </location>
</feature>
<feature type="compositionally biased region" description="Polar residues" evidence="2">
    <location>
        <begin position="183"/>
        <end position="193"/>
    </location>
</feature>
<name>A0A9P0DL68_PHACE</name>
<dbReference type="GO" id="GO:0050821">
    <property type="term" value="P:protein stabilization"/>
    <property type="evidence" value="ECO:0007669"/>
    <property type="project" value="TreeGrafter"/>
</dbReference>
<evidence type="ECO:0000313" key="5">
    <source>
        <dbReference type="Proteomes" id="UP001153737"/>
    </source>
</evidence>
<feature type="compositionally biased region" description="Polar residues" evidence="2">
    <location>
        <begin position="126"/>
        <end position="157"/>
    </location>
</feature>
<dbReference type="GO" id="GO:0005829">
    <property type="term" value="C:cytosol"/>
    <property type="evidence" value="ECO:0007669"/>
    <property type="project" value="TreeGrafter"/>
</dbReference>
<feature type="compositionally biased region" description="Basic and acidic residues" evidence="2">
    <location>
        <begin position="55"/>
        <end position="71"/>
    </location>
</feature>
<sequence length="528" mass="59283">MPFSRSPFSGFPFDRSSNRDENLRSTLDDIAKRHPELAEHLDTFTHRASGPRAQRLADEPDFDDRFERPFREPFSGGFPFADRDRIDPEEFTQRFRRPRRDSNESQGTSRKEHHPPAPEDTAVPTAASNRTDSGNTAGQSENASPRSTTIHQSNTIDLGQKQEAVDDRGQRSMSAPPADKGQRYTSSINIPVNQPQPPVSAAMADHPQTDGRPVERIIPIRIEGRDEPVMPRKVSSSSSSGSAGSSAGFSHSPRGERIFGHRPEQFTQFLNRDNWSGFPSEEPVRKQAAPAQAQRTQSPARDNLHRDDRTDQPRTSAGPQPEDRSKPAPAPPENKSLAAIEQIQMIQKDVSALMEQAQKFDGKPRDKQYLYLDEMLTRNLIKLDNIDTQGQDIIRSSRKEAIKCIEKAIGILETKAALNQEEMEGVQKMQGTPSESTEPKKETSETSENSEENRKAEPSSDQTEMEVETKGESEEKPPENITTDFVLVEKDKEKPADEDSKRFELVDEAQKVVESESNDRKTEEKTDN</sequence>
<keyword evidence="5" id="KW-1185">Reference proteome</keyword>
<evidence type="ECO:0000313" key="4">
    <source>
        <dbReference type="EMBL" id="CAH1154401.1"/>
    </source>
</evidence>
<reference evidence="4" key="1">
    <citation type="submission" date="2022-01" db="EMBL/GenBank/DDBJ databases">
        <authorList>
            <person name="King R."/>
        </authorList>
    </citation>
    <scope>NUCLEOTIDE SEQUENCE</scope>
</reference>
<protein>
    <recommendedName>
        <fullName evidence="3">BAG domain-containing protein</fullName>
    </recommendedName>
</protein>
<feature type="region of interest" description="Disordered" evidence="2">
    <location>
        <begin position="422"/>
        <end position="528"/>
    </location>
</feature>
<dbReference type="Gene3D" id="1.20.58.120">
    <property type="entry name" value="BAG domain"/>
    <property type="match status" value="1"/>
</dbReference>
<dbReference type="GO" id="GO:0000774">
    <property type="term" value="F:adenyl-nucleotide exchange factor activity"/>
    <property type="evidence" value="ECO:0007669"/>
    <property type="project" value="TreeGrafter"/>
</dbReference>
<feature type="compositionally biased region" description="Basic and acidic residues" evidence="2">
    <location>
        <begin position="487"/>
        <end position="528"/>
    </location>
</feature>
<dbReference type="SMART" id="SM00264">
    <property type="entry name" value="BAG"/>
    <property type="match status" value="1"/>
</dbReference>
<keyword evidence="1" id="KW-0143">Chaperone</keyword>
<evidence type="ECO:0000256" key="2">
    <source>
        <dbReference type="SAM" id="MobiDB-lite"/>
    </source>
</evidence>
<dbReference type="PROSITE" id="PS51035">
    <property type="entry name" value="BAG"/>
    <property type="match status" value="1"/>
</dbReference>
<dbReference type="GO" id="GO:0016020">
    <property type="term" value="C:membrane"/>
    <property type="evidence" value="ECO:0007669"/>
    <property type="project" value="TreeGrafter"/>
</dbReference>
<feature type="compositionally biased region" description="Basic and acidic residues" evidence="2">
    <location>
        <begin position="302"/>
        <end position="312"/>
    </location>
</feature>
<feature type="compositionally biased region" description="Basic and acidic residues" evidence="2">
    <location>
        <begin position="467"/>
        <end position="478"/>
    </location>
</feature>
<dbReference type="Pfam" id="PF02179">
    <property type="entry name" value="BAG"/>
    <property type="match status" value="1"/>
</dbReference>
<evidence type="ECO:0000256" key="1">
    <source>
        <dbReference type="ARBA" id="ARBA00023186"/>
    </source>
</evidence>
<feature type="compositionally biased region" description="Basic and acidic residues" evidence="2">
    <location>
        <begin position="16"/>
        <end position="45"/>
    </location>
</feature>
<dbReference type="GO" id="GO:0051087">
    <property type="term" value="F:protein-folding chaperone binding"/>
    <property type="evidence" value="ECO:0007669"/>
    <property type="project" value="InterPro"/>
</dbReference>
<evidence type="ECO:0000259" key="3">
    <source>
        <dbReference type="PROSITE" id="PS51035"/>
    </source>
</evidence>
<dbReference type="InterPro" id="IPR039773">
    <property type="entry name" value="BAG_chaperone_regulator"/>
</dbReference>
<dbReference type="EMBL" id="OU896722">
    <property type="protein sequence ID" value="CAH1154401.1"/>
    <property type="molecule type" value="Genomic_DNA"/>
</dbReference>
<feature type="compositionally biased region" description="Low complexity" evidence="2">
    <location>
        <begin position="1"/>
        <end position="15"/>
    </location>
</feature>
<feature type="compositionally biased region" description="Basic and acidic residues" evidence="2">
    <location>
        <begin position="81"/>
        <end position="93"/>
    </location>
</feature>
<accession>A0A9P0DL68</accession>
<feature type="compositionally biased region" description="Polar residues" evidence="2">
    <location>
        <begin position="265"/>
        <end position="274"/>
    </location>
</feature>
<proteinExistence type="predicted"/>
<feature type="domain" description="BAG" evidence="3">
    <location>
        <begin position="339"/>
        <end position="416"/>
    </location>
</feature>
<dbReference type="GO" id="GO:0005634">
    <property type="term" value="C:nucleus"/>
    <property type="evidence" value="ECO:0007669"/>
    <property type="project" value="TreeGrafter"/>
</dbReference>
<dbReference type="AlphaFoldDB" id="A0A9P0DL68"/>
<dbReference type="OrthoDB" id="333905at2759"/>
<organism evidence="4 5">
    <name type="scientific">Phaedon cochleariae</name>
    <name type="common">Mustard beetle</name>
    <dbReference type="NCBI Taxonomy" id="80249"/>
    <lineage>
        <taxon>Eukaryota</taxon>
        <taxon>Metazoa</taxon>
        <taxon>Ecdysozoa</taxon>
        <taxon>Arthropoda</taxon>
        <taxon>Hexapoda</taxon>
        <taxon>Insecta</taxon>
        <taxon>Pterygota</taxon>
        <taxon>Neoptera</taxon>
        <taxon>Endopterygota</taxon>
        <taxon>Coleoptera</taxon>
        <taxon>Polyphaga</taxon>
        <taxon>Cucujiformia</taxon>
        <taxon>Chrysomeloidea</taxon>
        <taxon>Chrysomelidae</taxon>
        <taxon>Chrysomelinae</taxon>
        <taxon>Chrysomelini</taxon>
        <taxon>Phaedon</taxon>
    </lineage>
</organism>
<dbReference type="PANTHER" id="PTHR12329:SF5">
    <property type="entry name" value="STARVIN, ISOFORM E"/>
    <property type="match status" value="1"/>
</dbReference>
<feature type="compositionally biased region" description="Low complexity" evidence="2">
    <location>
        <begin position="235"/>
        <end position="252"/>
    </location>
</feature>